<dbReference type="EMBL" id="RDQH01000327">
    <property type="protein sequence ID" value="RXI09331.1"/>
    <property type="molecule type" value="Genomic_DNA"/>
</dbReference>
<feature type="region of interest" description="Disordered" evidence="1">
    <location>
        <begin position="83"/>
        <end position="132"/>
    </location>
</feature>
<proteinExistence type="predicted"/>
<gene>
    <name evidence="2" type="ORF">DVH24_033948</name>
</gene>
<name>A0A498KQE5_MALDO</name>
<dbReference type="Proteomes" id="UP000290289">
    <property type="component" value="Chromosome 1"/>
</dbReference>
<feature type="compositionally biased region" description="Polar residues" evidence="1">
    <location>
        <begin position="89"/>
        <end position="101"/>
    </location>
</feature>
<dbReference type="AlphaFoldDB" id="A0A498KQE5"/>
<keyword evidence="3" id="KW-1185">Reference proteome</keyword>
<evidence type="ECO:0000313" key="3">
    <source>
        <dbReference type="Proteomes" id="UP000290289"/>
    </source>
</evidence>
<evidence type="ECO:0000313" key="2">
    <source>
        <dbReference type="EMBL" id="RXI09331.1"/>
    </source>
</evidence>
<comment type="caution">
    <text evidence="2">The sequence shown here is derived from an EMBL/GenBank/DDBJ whole genome shotgun (WGS) entry which is preliminary data.</text>
</comment>
<protein>
    <submittedName>
        <fullName evidence="2">Uncharacterized protein</fullName>
    </submittedName>
</protein>
<sequence>MSSDNSTDGFCKSRRVLGDLTNRPIKRGFSMISADSGTKSLNAVGKNVDCEHRISKVAKQVFLGVEDLVREKCEKKTGVDCNPEALSSPKGTQESVFSPTYSDIDDSPNDNSDSVTLTMSNDIGEKSSDSGANASSVLEVGDALMDNASSIASIAKCSGMCKNDCCGGGEKCQYKKAGHISEINQSVPPYEGLVTVVHGNDEKGLGVGKVAATKYGSNEWSMLPRSQSCSKVHELEKLERCTALKGGGSADLSVGDDLLKDCSCSFCLKAAHILSDLQYQDIKGRIAALKKSKKEANILVEKSVKGKESDTKGRLQPNKVSKLENDLSSQWRSLFLNMEDVLVHESNHLQDSYVTLKKLRDNCKTELEVTSGMPYEKQ</sequence>
<organism evidence="2 3">
    <name type="scientific">Malus domestica</name>
    <name type="common">Apple</name>
    <name type="synonym">Pyrus malus</name>
    <dbReference type="NCBI Taxonomy" id="3750"/>
    <lineage>
        <taxon>Eukaryota</taxon>
        <taxon>Viridiplantae</taxon>
        <taxon>Streptophyta</taxon>
        <taxon>Embryophyta</taxon>
        <taxon>Tracheophyta</taxon>
        <taxon>Spermatophyta</taxon>
        <taxon>Magnoliopsida</taxon>
        <taxon>eudicotyledons</taxon>
        <taxon>Gunneridae</taxon>
        <taxon>Pentapetalae</taxon>
        <taxon>rosids</taxon>
        <taxon>fabids</taxon>
        <taxon>Rosales</taxon>
        <taxon>Rosaceae</taxon>
        <taxon>Amygdaloideae</taxon>
        <taxon>Maleae</taxon>
        <taxon>Malus</taxon>
    </lineage>
</organism>
<dbReference type="PANTHER" id="PTHR33924:SF1">
    <property type="entry name" value="DNA-DIRECTED RNA POLYMERASE SUBUNIT BETA"/>
    <property type="match status" value="1"/>
</dbReference>
<accession>A0A498KQE5</accession>
<evidence type="ECO:0000256" key="1">
    <source>
        <dbReference type="SAM" id="MobiDB-lite"/>
    </source>
</evidence>
<reference evidence="2 3" key="1">
    <citation type="submission" date="2018-10" db="EMBL/GenBank/DDBJ databases">
        <title>A high-quality apple genome assembly.</title>
        <authorList>
            <person name="Hu J."/>
        </authorList>
    </citation>
    <scope>NUCLEOTIDE SEQUENCE [LARGE SCALE GENOMIC DNA]</scope>
    <source>
        <strain evidence="3">cv. HFTH1</strain>
        <tissue evidence="2">Young leaf</tissue>
    </source>
</reference>
<dbReference type="PANTHER" id="PTHR33924">
    <property type="entry name" value="CATION-TRANSPORTING ATPASE"/>
    <property type="match status" value="1"/>
</dbReference>